<organism evidence="1">
    <name type="scientific">Arundo donax</name>
    <name type="common">Giant reed</name>
    <name type="synonym">Donax arundinaceus</name>
    <dbReference type="NCBI Taxonomy" id="35708"/>
    <lineage>
        <taxon>Eukaryota</taxon>
        <taxon>Viridiplantae</taxon>
        <taxon>Streptophyta</taxon>
        <taxon>Embryophyta</taxon>
        <taxon>Tracheophyta</taxon>
        <taxon>Spermatophyta</taxon>
        <taxon>Magnoliopsida</taxon>
        <taxon>Liliopsida</taxon>
        <taxon>Poales</taxon>
        <taxon>Poaceae</taxon>
        <taxon>PACMAD clade</taxon>
        <taxon>Arundinoideae</taxon>
        <taxon>Arundineae</taxon>
        <taxon>Arundo</taxon>
    </lineage>
</organism>
<name>A0A0A8Z5R3_ARUDO</name>
<reference evidence="1" key="1">
    <citation type="submission" date="2014-09" db="EMBL/GenBank/DDBJ databases">
        <authorList>
            <person name="Magalhaes I.L.F."/>
            <person name="Oliveira U."/>
            <person name="Santos F.R."/>
            <person name="Vidigal T.H.D.A."/>
            <person name="Brescovit A.D."/>
            <person name="Santos A.J."/>
        </authorList>
    </citation>
    <scope>NUCLEOTIDE SEQUENCE</scope>
    <source>
        <tissue evidence="1">Shoot tissue taken approximately 20 cm above the soil surface</tissue>
    </source>
</reference>
<sequence>MSSLVLYLNKSL</sequence>
<proteinExistence type="predicted"/>
<reference evidence="1" key="2">
    <citation type="journal article" date="2015" name="Data Brief">
        <title>Shoot transcriptome of the giant reed, Arundo donax.</title>
        <authorList>
            <person name="Barrero R.A."/>
            <person name="Guerrero F.D."/>
            <person name="Moolhuijzen P."/>
            <person name="Goolsby J.A."/>
            <person name="Tidwell J."/>
            <person name="Bellgard S.E."/>
            <person name="Bellgard M.I."/>
        </authorList>
    </citation>
    <scope>NUCLEOTIDE SEQUENCE</scope>
    <source>
        <tissue evidence="1">Shoot tissue taken approximately 20 cm above the soil surface</tissue>
    </source>
</reference>
<evidence type="ECO:0000313" key="1">
    <source>
        <dbReference type="EMBL" id="JAD30182.1"/>
    </source>
</evidence>
<dbReference type="EMBL" id="GBRH01267713">
    <property type="protein sequence ID" value="JAD30182.1"/>
    <property type="molecule type" value="Transcribed_RNA"/>
</dbReference>
<accession>A0A0A8Z5R3</accession>
<protein>
    <submittedName>
        <fullName evidence="1">Uncharacterized protein</fullName>
    </submittedName>
</protein>